<protein>
    <recommendedName>
        <fullName evidence="3">Alpha/beta hydrolase</fullName>
    </recommendedName>
</protein>
<organism evidence="1 2">
    <name type="scientific">Bacillus lumedeiriae</name>
    <dbReference type="NCBI Taxonomy" id="3058829"/>
    <lineage>
        <taxon>Bacteria</taxon>
        <taxon>Bacillati</taxon>
        <taxon>Bacillota</taxon>
        <taxon>Bacilli</taxon>
        <taxon>Bacillales</taxon>
        <taxon>Bacillaceae</taxon>
        <taxon>Bacillus</taxon>
    </lineage>
</organism>
<keyword evidence="2" id="KW-1185">Reference proteome</keyword>
<feature type="non-terminal residue" evidence="1">
    <location>
        <position position="69"/>
    </location>
</feature>
<dbReference type="Proteomes" id="UP001619911">
    <property type="component" value="Unassembled WGS sequence"/>
</dbReference>
<gene>
    <name evidence="1" type="ORF">QYG89_16635</name>
</gene>
<proteinExistence type="predicted"/>
<evidence type="ECO:0008006" key="3">
    <source>
        <dbReference type="Google" id="ProtNLM"/>
    </source>
</evidence>
<sequence length="69" mass="7752">MGTQAFTIKPLEDIEVGFRRKELDYYVTLPHKGINEETGVILSIPGFGGVANSEYYLEKLNPYLADKSN</sequence>
<name>A0ABW8IE00_9BACI</name>
<comment type="caution">
    <text evidence="1">The sequence shown here is derived from an EMBL/GenBank/DDBJ whole genome shotgun (WGS) entry which is preliminary data.</text>
</comment>
<reference evidence="1 2" key="1">
    <citation type="submission" date="2023-07" db="EMBL/GenBank/DDBJ databases">
        <title>Bacillus lucianemedeirus sp. nov, a new species isolated from an immunobiological production facility.</title>
        <authorList>
            <person name="Costa L.V."/>
            <person name="Miranda R.V.S.L."/>
            <person name="Brandao M.L.L."/>
            <person name="Reis C.M.F."/>
            <person name="Frazao A.M."/>
            <person name="Cruz F.V."/>
            <person name="Baio P.V.P."/>
            <person name="Veras J.F.C."/>
            <person name="Ramos J.N."/>
            <person name="Vieira V."/>
        </authorList>
    </citation>
    <scope>NUCLEOTIDE SEQUENCE [LARGE SCALE GENOMIC DNA]</scope>
    <source>
        <strain evidence="1 2">B190/17</strain>
    </source>
</reference>
<accession>A0ABW8IE00</accession>
<evidence type="ECO:0000313" key="1">
    <source>
        <dbReference type="EMBL" id="MFK2827245.1"/>
    </source>
</evidence>
<dbReference type="EMBL" id="JAUIYO010000030">
    <property type="protein sequence ID" value="MFK2827245.1"/>
    <property type="molecule type" value="Genomic_DNA"/>
</dbReference>
<evidence type="ECO:0000313" key="2">
    <source>
        <dbReference type="Proteomes" id="UP001619911"/>
    </source>
</evidence>